<dbReference type="AlphaFoldDB" id="A0AAW2GXT6"/>
<reference evidence="1 2" key="1">
    <citation type="submission" date="2023-03" db="EMBL/GenBank/DDBJ databases">
        <title>High recombination rates correlate with genetic variation in Cardiocondyla obscurior ants.</title>
        <authorList>
            <person name="Errbii M."/>
        </authorList>
    </citation>
    <scope>NUCLEOTIDE SEQUENCE [LARGE SCALE GENOMIC DNA]</scope>
    <source>
        <strain evidence="1">Alpha-2009</strain>
        <tissue evidence="1">Whole body</tissue>
    </source>
</reference>
<evidence type="ECO:0008006" key="3">
    <source>
        <dbReference type="Google" id="ProtNLM"/>
    </source>
</evidence>
<dbReference type="Proteomes" id="UP001430953">
    <property type="component" value="Unassembled WGS sequence"/>
</dbReference>
<comment type="caution">
    <text evidence="1">The sequence shown here is derived from an EMBL/GenBank/DDBJ whole genome shotgun (WGS) entry which is preliminary data.</text>
</comment>
<proteinExistence type="predicted"/>
<evidence type="ECO:0000313" key="1">
    <source>
        <dbReference type="EMBL" id="KAL0132110.1"/>
    </source>
</evidence>
<protein>
    <recommendedName>
        <fullName evidence="3">Secreted protein</fullName>
    </recommendedName>
</protein>
<gene>
    <name evidence="1" type="ORF">PUN28_000108</name>
</gene>
<evidence type="ECO:0000313" key="2">
    <source>
        <dbReference type="Proteomes" id="UP001430953"/>
    </source>
</evidence>
<sequence length="156" mass="17584">MRNVRIVALVPPSRILCCRCNVGNCGRLAPARDDGPSYVSYDWQRKASSQPGAVLVRGIMRVVRGSASQILFQILFAGPFPFRVVVKYDAKLRRGERLTRLKRSSVFTSTIRDTHCVITSAKSIAMNLNHKTAKVCTTRPIVRLYYEISSIKKKKK</sequence>
<dbReference type="EMBL" id="JADYXP020000001">
    <property type="protein sequence ID" value="KAL0132110.1"/>
    <property type="molecule type" value="Genomic_DNA"/>
</dbReference>
<organism evidence="1 2">
    <name type="scientific">Cardiocondyla obscurior</name>
    <dbReference type="NCBI Taxonomy" id="286306"/>
    <lineage>
        <taxon>Eukaryota</taxon>
        <taxon>Metazoa</taxon>
        <taxon>Ecdysozoa</taxon>
        <taxon>Arthropoda</taxon>
        <taxon>Hexapoda</taxon>
        <taxon>Insecta</taxon>
        <taxon>Pterygota</taxon>
        <taxon>Neoptera</taxon>
        <taxon>Endopterygota</taxon>
        <taxon>Hymenoptera</taxon>
        <taxon>Apocrita</taxon>
        <taxon>Aculeata</taxon>
        <taxon>Formicoidea</taxon>
        <taxon>Formicidae</taxon>
        <taxon>Myrmicinae</taxon>
        <taxon>Cardiocondyla</taxon>
    </lineage>
</organism>
<keyword evidence="2" id="KW-1185">Reference proteome</keyword>
<accession>A0AAW2GXT6</accession>
<name>A0AAW2GXT6_9HYME</name>